<dbReference type="NCBIfam" id="TIGR00221">
    <property type="entry name" value="nagA"/>
    <property type="match status" value="1"/>
</dbReference>
<feature type="binding site" evidence="8">
    <location>
        <position position="232"/>
    </location>
    <ligand>
        <name>Zn(2+)</name>
        <dbReference type="ChEBI" id="CHEBI:29105"/>
    </ligand>
</feature>
<gene>
    <name evidence="10" type="primary">nagA</name>
    <name evidence="10" type="ORF">JYB88_06110</name>
</gene>
<evidence type="ECO:0000256" key="3">
    <source>
        <dbReference type="ARBA" id="ARBA00022801"/>
    </source>
</evidence>
<dbReference type="Pfam" id="PF01979">
    <property type="entry name" value="Amidohydro_1"/>
    <property type="match status" value="1"/>
</dbReference>
<reference evidence="10 11" key="1">
    <citation type="submission" date="2021-03" db="EMBL/GenBank/DDBJ databases">
        <title>Novel species identification of genus Shewanella.</title>
        <authorList>
            <person name="Liu G."/>
            <person name="Zhang Q."/>
        </authorList>
    </citation>
    <scope>NUCLEOTIDE SEQUENCE [LARGE SCALE GENOMIC DNA]</scope>
    <source>
        <strain evidence="10 11">FJAT-53726</strain>
    </source>
</reference>
<name>A0A974XPV8_9GAMM</name>
<feature type="binding site" evidence="8">
    <location>
        <position position="211"/>
    </location>
    <ligand>
        <name>Zn(2+)</name>
        <dbReference type="ChEBI" id="CHEBI:29105"/>
    </ligand>
</feature>
<dbReference type="GO" id="GO:0006046">
    <property type="term" value="P:N-acetylglucosamine catabolic process"/>
    <property type="evidence" value="ECO:0007669"/>
    <property type="project" value="TreeGrafter"/>
</dbReference>
<evidence type="ECO:0000256" key="6">
    <source>
        <dbReference type="PIRSR" id="PIRSR038994-1"/>
    </source>
</evidence>
<evidence type="ECO:0000256" key="5">
    <source>
        <dbReference type="PIRNR" id="PIRNR038994"/>
    </source>
</evidence>
<dbReference type="PIRSF" id="PIRSF038994">
    <property type="entry name" value="NagA"/>
    <property type="match status" value="1"/>
</dbReference>
<comment type="catalytic activity">
    <reaction evidence="5">
        <text>N-acetyl-D-glucosamine 6-phosphate + H2O = D-glucosamine 6-phosphate + acetate</text>
        <dbReference type="Rhea" id="RHEA:22936"/>
        <dbReference type="ChEBI" id="CHEBI:15377"/>
        <dbReference type="ChEBI" id="CHEBI:30089"/>
        <dbReference type="ChEBI" id="CHEBI:57513"/>
        <dbReference type="ChEBI" id="CHEBI:58725"/>
        <dbReference type="EC" id="3.5.1.25"/>
    </reaction>
</comment>
<dbReference type="Gene3D" id="3.20.20.140">
    <property type="entry name" value="Metal-dependent hydrolases"/>
    <property type="match status" value="1"/>
</dbReference>
<dbReference type="SUPFAM" id="SSF51338">
    <property type="entry name" value="Composite domain of metallo-dependent hydrolases"/>
    <property type="match status" value="1"/>
</dbReference>
<sequence>MPSIPQAKGVLPMVNPGAFWLCPARALLGENMDEVSRPFLRLANGKITQIATSAPDSAEPVFECDGLLVPALIDTQVNGGGGILFNHSPTAEALGTMLDAHGRYGTGALLPTVISDDVAVMNAALDAAIEARRLGFDGVAGIHFEGPHLSVTKRGCHSVGKLRPLGVAELALYGRAVRELGACLVTLAPERVEPSDIRDLVALGVKVSLGHSDCDFATAMQAINAGARGFTHLFNGMSGLTSREPGMLGAALYSAQSCSGIILDGEHVHPASATLAWRLKGRRGLMLVTDAMSTVGTDTTEFAFFGGKVLRRGNALRDSNGSLAGSLLTMTGALRYACQTMGIAVADAVAMASHTPAQFMGFEDRGALVPGARADLLLLDDQLFQCARWQSGVVVAGAEPGARLTLPLALITGLSRT</sequence>
<keyword evidence="2 8" id="KW-0479">Metal-binding</keyword>
<dbReference type="Gene3D" id="2.30.40.10">
    <property type="entry name" value="Urease, subunit C, domain 1"/>
    <property type="match status" value="1"/>
</dbReference>
<dbReference type="InterPro" id="IPR011059">
    <property type="entry name" value="Metal-dep_hydrolase_composite"/>
</dbReference>
<dbReference type="PANTHER" id="PTHR11113:SF14">
    <property type="entry name" value="N-ACETYLGLUCOSAMINE-6-PHOSPHATE DEACETYLASE"/>
    <property type="match status" value="1"/>
</dbReference>
<dbReference type="Proteomes" id="UP000663281">
    <property type="component" value="Chromosome"/>
</dbReference>
<comment type="similarity">
    <text evidence="1 5">Belongs to the metallo-dependent hydrolases superfamily. NagA family.</text>
</comment>
<dbReference type="GO" id="GO:0046872">
    <property type="term" value="F:metal ion binding"/>
    <property type="evidence" value="ECO:0007669"/>
    <property type="project" value="UniProtKB-KW"/>
</dbReference>
<dbReference type="EC" id="3.5.1.25" evidence="5"/>
<accession>A0A974XPV8</accession>
<feature type="binding site" evidence="7">
    <location>
        <position position="243"/>
    </location>
    <ligand>
        <name>substrate</name>
    </ligand>
</feature>
<evidence type="ECO:0000259" key="9">
    <source>
        <dbReference type="Pfam" id="PF01979"/>
    </source>
</evidence>
<protein>
    <recommendedName>
        <fullName evidence="5">N-acetylgalactosamine-6-phosphate deacetylase</fullName>
        <ecNumber evidence="5">3.5.1.25</ecNumber>
    </recommendedName>
    <alternativeName>
        <fullName evidence="5">N-acetylglucosamine-6-phosphate deacetylase</fullName>
    </alternativeName>
</protein>
<keyword evidence="4 5" id="KW-0119">Carbohydrate metabolism</keyword>
<feature type="binding site" evidence="7">
    <location>
        <position position="156"/>
    </location>
    <ligand>
        <name>substrate</name>
    </ligand>
</feature>
<comment type="cofactor">
    <cofactor evidence="8">
        <name>a divalent metal cation</name>
        <dbReference type="ChEBI" id="CHEBI:60240"/>
    </cofactor>
    <text evidence="8">Binds 1 divalent metal cation per subunit.</text>
</comment>
<feature type="binding site" evidence="7">
    <location>
        <begin position="323"/>
        <end position="325"/>
    </location>
    <ligand>
        <name>substrate</name>
    </ligand>
</feature>
<evidence type="ECO:0000313" key="10">
    <source>
        <dbReference type="EMBL" id="QSX31208.1"/>
    </source>
</evidence>
<evidence type="ECO:0000256" key="4">
    <source>
        <dbReference type="ARBA" id="ARBA00023277"/>
    </source>
</evidence>
<dbReference type="InterPro" id="IPR003764">
    <property type="entry name" value="GlcNAc_6-P_deAcase"/>
</dbReference>
<evidence type="ECO:0000256" key="8">
    <source>
        <dbReference type="PIRSR" id="PIRSR038994-3"/>
    </source>
</evidence>
<evidence type="ECO:0000256" key="2">
    <source>
        <dbReference type="ARBA" id="ARBA00022723"/>
    </source>
</evidence>
<keyword evidence="3 5" id="KW-0378">Hydrolase</keyword>
<proteinExistence type="inferred from homology"/>
<feature type="active site" description="Proton donor/acceptor" evidence="6">
    <location>
        <position position="290"/>
    </location>
</feature>
<dbReference type="InterPro" id="IPR032466">
    <property type="entry name" value="Metal_Hydrolase"/>
</dbReference>
<feature type="binding site" evidence="8">
    <location>
        <position position="145"/>
    </location>
    <ligand>
        <name>Zn(2+)</name>
        <dbReference type="ChEBI" id="CHEBI:29105"/>
    </ligand>
</feature>
<dbReference type="EMBL" id="CP071504">
    <property type="protein sequence ID" value="QSX31208.1"/>
    <property type="molecule type" value="Genomic_DNA"/>
</dbReference>
<evidence type="ECO:0000256" key="1">
    <source>
        <dbReference type="ARBA" id="ARBA00010716"/>
    </source>
</evidence>
<feature type="domain" description="Amidohydrolase-related" evidence="9">
    <location>
        <begin position="68"/>
        <end position="397"/>
    </location>
</feature>
<dbReference type="InterPro" id="IPR006680">
    <property type="entry name" value="Amidohydro-rel"/>
</dbReference>
<feature type="binding site" evidence="7">
    <location>
        <position position="267"/>
    </location>
    <ligand>
        <name>substrate</name>
    </ligand>
</feature>
<dbReference type="KEGG" id="scyp:JYB88_06110"/>
<keyword evidence="11" id="KW-1185">Reference proteome</keyword>
<dbReference type="PANTHER" id="PTHR11113">
    <property type="entry name" value="N-ACETYLGLUCOSAMINE-6-PHOSPHATE DEACETYLASE"/>
    <property type="match status" value="1"/>
</dbReference>
<evidence type="ECO:0000256" key="7">
    <source>
        <dbReference type="PIRSR" id="PIRSR038994-2"/>
    </source>
</evidence>
<evidence type="ECO:0000313" key="11">
    <source>
        <dbReference type="Proteomes" id="UP000663281"/>
    </source>
</evidence>
<dbReference type="AlphaFoldDB" id="A0A974XPV8"/>
<organism evidence="10 11">
    <name type="scientific">Shewanella cyperi</name>
    <dbReference type="NCBI Taxonomy" id="2814292"/>
    <lineage>
        <taxon>Bacteria</taxon>
        <taxon>Pseudomonadati</taxon>
        <taxon>Pseudomonadota</taxon>
        <taxon>Gammaproteobacteria</taxon>
        <taxon>Alteromonadales</taxon>
        <taxon>Shewanellaceae</taxon>
        <taxon>Shewanella</taxon>
    </lineage>
</organism>
<dbReference type="SUPFAM" id="SSF51556">
    <property type="entry name" value="Metallo-dependent hydrolases"/>
    <property type="match status" value="1"/>
</dbReference>
<dbReference type="GO" id="GO:0008448">
    <property type="term" value="F:N-acetylglucosamine-6-phosphate deacetylase activity"/>
    <property type="evidence" value="ECO:0007669"/>
    <property type="project" value="UniProtKB-UniRule"/>
</dbReference>
<feature type="binding site" evidence="7">
    <location>
        <begin position="235"/>
        <end position="236"/>
    </location>
    <ligand>
        <name>substrate</name>
    </ligand>
</feature>